<protein>
    <submittedName>
        <fullName evidence="1">S-acyltransferase</fullName>
    </submittedName>
</protein>
<reference evidence="1 2" key="1">
    <citation type="journal article" date="2023" name="Science">
        <title>Complex scaffold remodeling in plant triterpene biosynthesis.</title>
        <authorList>
            <person name="De La Pena R."/>
            <person name="Hodgson H."/>
            <person name="Liu J.C."/>
            <person name="Stephenson M.J."/>
            <person name="Martin A.C."/>
            <person name="Owen C."/>
            <person name="Harkess A."/>
            <person name="Leebens-Mack J."/>
            <person name="Jimenez L.E."/>
            <person name="Osbourn A."/>
            <person name="Sattely E.S."/>
        </authorList>
    </citation>
    <scope>NUCLEOTIDE SEQUENCE [LARGE SCALE GENOMIC DNA]</scope>
    <source>
        <strain evidence="2">cv. JPN11</strain>
        <tissue evidence="1">Leaf</tissue>
    </source>
</reference>
<organism evidence="1 2">
    <name type="scientific">Melia azedarach</name>
    <name type="common">Chinaberry tree</name>
    <dbReference type="NCBI Taxonomy" id="155640"/>
    <lineage>
        <taxon>Eukaryota</taxon>
        <taxon>Viridiplantae</taxon>
        <taxon>Streptophyta</taxon>
        <taxon>Embryophyta</taxon>
        <taxon>Tracheophyta</taxon>
        <taxon>Spermatophyta</taxon>
        <taxon>Magnoliopsida</taxon>
        <taxon>eudicotyledons</taxon>
        <taxon>Gunneridae</taxon>
        <taxon>Pentapetalae</taxon>
        <taxon>rosids</taxon>
        <taxon>malvids</taxon>
        <taxon>Sapindales</taxon>
        <taxon>Meliaceae</taxon>
        <taxon>Melia</taxon>
    </lineage>
</organism>
<gene>
    <name evidence="1" type="ORF">OWV82_004644</name>
</gene>
<sequence>MHSAPVFVFSNILFIWGFYISVLRQAVSSLTDALFNVEVAMVIIGLCSIISRDPGLVTREFPCSDKLVERSDFEVDPDNENSLSLRRVRYCKICKAYIKGFDHHCPAFGNCIGQNNYFLFMVLLVGFLTTEASYLVCSVQFGKSQDFGRSEFENNWVGNLAISTMLFSVLQLLWQGVFLMWHIYCVCFNVRTDEWVNWKKYPEFQVIQSEPGESFTRVEFRNPYDKGILQNVKDFLTS</sequence>
<comment type="caution">
    <text evidence="1">The sequence shown here is derived from an EMBL/GenBank/DDBJ whole genome shotgun (WGS) entry which is preliminary data.</text>
</comment>
<accession>A0ACC1YR56</accession>
<name>A0ACC1YR56_MELAZ</name>
<dbReference type="Proteomes" id="UP001164539">
    <property type="component" value="Chromosome 2"/>
</dbReference>
<proteinExistence type="predicted"/>
<evidence type="ECO:0000313" key="1">
    <source>
        <dbReference type="EMBL" id="KAJ4725829.1"/>
    </source>
</evidence>
<dbReference type="EMBL" id="CM051395">
    <property type="protein sequence ID" value="KAJ4725829.1"/>
    <property type="molecule type" value="Genomic_DNA"/>
</dbReference>
<evidence type="ECO:0000313" key="2">
    <source>
        <dbReference type="Proteomes" id="UP001164539"/>
    </source>
</evidence>
<keyword evidence="2" id="KW-1185">Reference proteome</keyword>